<dbReference type="InterPro" id="IPR050638">
    <property type="entry name" value="AA-Vitamin_Transporters"/>
</dbReference>
<keyword evidence="3 6" id="KW-0812">Transmembrane</keyword>
<dbReference type="Proteomes" id="UP000763802">
    <property type="component" value="Unassembled WGS sequence"/>
</dbReference>
<dbReference type="PANTHER" id="PTHR32322">
    <property type="entry name" value="INNER MEMBRANE TRANSPORTER"/>
    <property type="match status" value="1"/>
</dbReference>
<organism evidence="8 9">
    <name type="scientific">Falsiruegeria litorea</name>
    <dbReference type="NCBI Taxonomy" id="1280831"/>
    <lineage>
        <taxon>Bacteria</taxon>
        <taxon>Pseudomonadati</taxon>
        <taxon>Pseudomonadota</taxon>
        <taxon>Alphaproteobacteria</taxon>
        <taxon>Rhodobacterales</taxon>
        <taxon>Roseobacteraceae</taxon>
        <taxon>Falsiruegeria</taxon>
    </lineage>
</organism>
<gene>
    <name evidence="8" type="ORF">KL867_19410</name>
</gene>
<comment type="subcellular location">
    <subcellularLocation>
        <location evidence="1">Membrane</location>
        <topology evidence="1">Multi-pass membrane protein</topology>
    </subcellularLocation>
</comment>
<feature type="transmembrane region" description="Helical" evidence="6">
    <location>
        <begin position="69"/>
        <end position="91"/>
    </location>
</feature>
<protein>
    <submittedName>
        <fullName evidence="8">EamA family transporter</fullName>
    </submittedName>
</protein>
<feature type="transmembrane region" description="Helical" evidence="6">
    <location>
        <begin position="97"/>
        <end position="114"/>
    </location>
</feature>
<evidence type="ECO:0000259" key="7">
    <source>
        <dbReference type="Pfam" id="PF00892"/>
    </source>
</evidence>
<evidence type="ECO:0000256" key="3">
    <source>
        <dbReference type="ARBA" id="ARBA00022692"/>
    </source>
</evidence>
<dbReference type="SUPFAM" id="SSF103481">
    <property type="entry name" value="Multidrug resistance efflux transporter EmrE"/>
    <property type="match status" value="1"/>
</dbReference>
<dbReference type="PANTHER" id="PTHR32322:SF2">
    <property type="entry name" value="EAMA DOMAIN-CONTAINING PROTEIN"/>
    <property type="match status" value="1"/>
</dbReference>
<accession>A0ABS5WVS8</accession>
<evidence type="ECO:0000313" key="9">
    <source>
        <dbReference type="Proteomes" id="UP000763802"/>
    </source>
</evidence>
<evidence type="ECO:0000256" key="2">
    <source>
        <dbReference type="ARBA" id="ARBA00007362"/>
    </source>
</evidence>
<evidence type="ECO:0000256" key="6">
    <source>
        <dbReference type="SAM" id="Phobius"/>
    </source>
</evidence>
<dbReference type="RefSeq" id="WP_215194214.1">
    <property type="nucleotide sequence ID" value="NZ_JAHHDY010000021.1"/>
</dbReference>
<reference evidence="8 9" key="1">
    <citation type="submission" date="2021-05" db="EMBL/GenBank/DDBJ databases">
        <title>Draft genomes of marine bacteria isolated from model chitin particles.</title>
        <authorList>
            <person name="Datta M.S."/>
            <person name="Schwartzman J.A."/>
            <person name="Cordero O."/>
        </authorList>
    </citation>
    <scope>NUCLEOTIDE SEQUENCE [LARGE SCALE GENOMIC DNA]</scope>
    <source>
        <strain evidence="8 9">4E07</strain>
    </source>
</reference>
<dbReference type="InterPro" id="IPR037185">
    <property type="entry name" value="EmrE-like"/>
</dbReference>
<feature type="transmembrane region" description="Helical" evidence="6">
    <location>
        <begin position="210"/>
        <end position="230"/>
    </location>
</feature>
<comment type="caution">
    <text evidence="8">The sequence shown here is derived from an EMBL/GenBank/DDBJ whole genome shotgun (WGS) entry which is preliminary data.</text>
</comment>
<feature type="transmembrane region" description="Helical" evidence="6">
    <location>
        <begin position="264"/>
        <end position="284"/>
    </location>
</feature>
<evidence type="ECO:0000256" key="1">
    <source>
        <dbReference type="ARBA" id="ARBA00004141"/>
    </source>
</evidence>
<evidence type="ECO:0000256" key="5">
    <source>
        <dbReference type="ARBA" id="ARBA00023136"/>
    </source>
</evidence>
<comment type="similarity">
    <text evidence="2">Belongs to the EamA transporter family.</text>
</comment>
<feature type="domain" description="EamA" evidence="7">
    <location>
        <begin position="15"/>
        <end position="136"/>
    </location>
</feature>
<feature type="transmembrane region" description="Helical" evidence="6">
    <location>
        <begin position="36"/>
        <end position="57"/>
    </location>
</feature>
<evidence type="ECO:0000256" key="4">
    <source>
        <dbReference type="ARBA" id="ARBA00022989"/>
    </source>
</evidence>
<keyword evidence="5 6" id="KW-0472">Membrane</keyword>
<proteinExistence type="inferred from homology"/>
<keyword evidence="4 6" id="KW-1133">Transmembrane helix</keyword>
<name>A0ABS5WVS8_9RHOB</name>
<feature type="transmembrane region" description="Helical" evidence="6">
    <location>
        <begin position="237"/>
        <end position="258"/>
    </location>
</feature>
<feature type="transmembrane region" description="Helical" evidence="6">
    <location>
        <begin position="149"/>
        <end position="165"/>
    </location>
</feature>
<feature type="transmembrane region" description="Helical" evidence="6">
    <location>
        <begin position="121"/>
        <end position="137"/>
    </location>
</feature>
<evidence type="ECO:0000313" key="8">
    <source>
        <dbReference type="EMBL" id="MBT3143238.1"/>
    </source>
</evidence>
<sequence>MSAVFSARHTGLGTFAILSWGTLGALGALSASLPPYLVLTVCFAIAAAMGVFICVATGRRPARLLDRRIGLFAGLLATYHLAYLEAFHHAAPIPVSLINYLWPACLIILGNLFFRLHSGPAGYLGAALGFAGVLALIGKDGFALQASDALGYGLAFLGAILWALFSNLRRHDQSDAIPAMTTICFGASLLCGIWWGASGANLPDLQAMDIGVMLALGLGPAGGAFFLWDLGMRHGHAALLGVLGYSAPVFSTLLMLSLGMGNPGWEIFAAIGLITMGGIVVHAGPKNASPDKTNLEKG</sequence>
<keyword evidence="9" id="KW-1185">Reference proteome</keyword>
<dbReference type="EMBL" id="JAHHDY010000021">
    <property type="protein sequence ID" value="MBT3143238.1"/>
    <property type="molecule type" value="Genomic_DNA"/>
</dbReference>
<feature type="transmembrane region" description="Helical" evidence="6">
    <location>
        <begin position="12"/>
        <end position="30"/>
    </location>
</feature>
<dbReference type="Pfam" id="PF00892">
    <property type="entry name" value="EamA"/>
    <property type="match status" value="1"/>
</dbReference>
<feature type="transmembrane region" description="Helical" evidence="6">
    <location>
        <begin position="177"/>
        <end position="198"/>
    </location>
</feature>
<dbReference type="InterPro" id="IPR000620">
    <property type="entry name" value="EamA_dom"/>
</dbReference>